<dbReference type="EMBL" id="ABEU02000003">
    <property type="protein sequence ID" value="PNR57031.1"/>
    <property type="molecule type" value="Genomic_DNA"/>
</dbReference>
<evidence type="ECO:0000313" key="1">
    <source>
        <dbReference type="EMBL" id="PNR57031.1"/>
    </source>
</evidence>
<reference evidence="1 3" key="1">
    <citation type="journal article" date="2008" name="Science">
        <title>The Physcomitrella genome reveals evolutionary insights into the conquest of land by plants.</title>
        <authorList>
            <person name="Rensing S."/>
            <person name="Lang D."/>
            <person name="Zimmer A."/>
            <person name="Terry A."/>
            <person name="Salamov A."/>
            <person name="Shapiro H."/>
            <person name="Nishiyama T."/>
            <person name="Perroud P.-F."/>
            <person name="Lindquist E."/>
            <person name="Kamisugi Y."/>
            <person name="Tanahashi T."/>
            <person name="Sakakibara K."/>
            <person name="Fujita T."/>
            <person name="Oishi K."/>
            <person name="Shin-I T."/>
            <person name="Kuroki Y."/>
            <person name="Toyoda A."/>
            <person name="Suzuki Y."/>
            <person name="Hashimoto A."/>
            <person name="Yamaguchi K."/>
            <person name="Sugano A."/>
            <person name="Kohara Y."/>
            <person name="Fujiyama A."/>
            <person name="Anterola A."/>
            <person name="Aoki S."/>
            <person name="Ashton N."/>
            <person name="Barbazuk W.B."/>
            <person name="Barker E."/>
            <person name="Bennetzen J."/>
            <person name="Bezanilla M."/>
            <person name="Blankenship R."/>
            <person name="Cho S.H."/>
            <person name="Dutcher S."/>
            <person name="Estelle M."/>
            <person name="Fawcett J.A."/>
            <person name="Gundlach H."/>
            <person name="Hanada K."/>
            <person name="Heyl A."/>
            <person name="Hicks K.A."/>
            <person name="Hugh J."/>
            <person name="Lohr M."/>
            <person name="Mayer K."/>
            <person name="Melkozernov A."/>
            <person name="Murata T."/>
            <person name="Nelson D."/>
            <person name="Pils B."/>
            <person name="Prigge M."/>
            <person name="Reiss B."/>
            <person name="Renner T."/>
            <person name="Rombauts S."/>
            <person name="Rushton P."/>
            <person name="Sanderfoot A."/>
            <person name="Schween G."/>
            <person name="Shiu S.-H."/>
            <person name="Stueber K."/>
            <person name="Theodoulou F.L."/>
            <person name="Tu H."/>
            <person name="Van de Peer Y."/>
            <person name="Verrier P.J."/>
            <person name="Waters E."/>
            <person name="Wood A."/>
            <person name="Yang L."/>
            <person name="Cove D."/>
            <person name="Cuming A."/>
            <person name="Hasebe M."/>
            <person name="Lucas S."/>
            <person name="Mishler D.B."/>
            <person name="Reski R."/>
            <person name="Grigoriev I."/>
            <person name="Quatrano R.S."/>
            <person name="Boore J.L."/>
        </authorList>
    </citation>
    <scope>NUCLEOTIDE SEQUENCE [LARGE SCALE GENOMIC DNA]</scope>
    <source>
        <strain evidence="2 3">cv. Gransden 2004</strain>
    </source>
</reference>
<dbReference type="InParanoid" id="A0A2K1KTD7"/>
<reference evidence="2" key="3">
    <citation type="submission" date="2020-12" db="UniProtKB">
        <authorList>
            <consortium name="EnsemblPlants"/>
        </authorList>
    </citation>
    <scope>IDENTIFICATION</scope>
</reference>
<dbReference type="Gramene" id="Pp3c3_5204V3.1">
    <property type="protein sequence ID" value="Pp3c3_5204V3.1"/>
    <property type="gene ID" value="Pp3c3_5204"/>
</dbReference>
<evidence type="ECO:0000313" key="2">
    <source>
        <dbReference type="EnsemblPlants" id="Pp3c3_5204V3.1"/>
    </source>
</evidence>
<accession>A0A2K1KTD7</accession>
<sequence length="93" mass="11018">MYAVREVEVDANEFAERTWYNDFWKLRRPLSRVVNSLGSASWNGVGGSDQRRFFEAPKTRLRSRLLTQQTGRFWKNVLEFVWIVYILVKTCAV</sequence>
<reference evidence="1 3" key="2">
    <citation type="journal article" date="2018" name="Plant J.">
        <title>The Physcomitrella patens chromosome-scale assembly reveals moss genome structure and evolution.</title>
        <authorList>
            <person name="Lang D."/>
            <person name="Ullrich K.K."/>
            <person name="Murat F."/>
            <person name="Fuchs J."/>
            <person name="Jenkins J."/>
            <person name="Haas F.B."/>
            <person name="Piednoel M."/>
            <person name="Gundlach H."/>
            <person name="Van Bel M."/>
            <person name="Meyberg R."/>
            <person name="Vives C."/>
            <person name="Morata J."/>
            <person name="Symeonidi A."/>
            <person name="Hiss M."/>
            <person name="Muchero W."/>
            <person name="Kamisugi Y."/>
            <person name="Saleh O."/>
            <person name="Blanc G."/>
            <person name="Decker E.L."/>
            <person name="van Gessel N."/>
            <person name="Grimwood J."/>
            <person name="Hayes R.D."/>
            <person name="Graham S.W."/>
            <person name="Gunter L.E."/>
            <person name="McDaniel S.F."/>
            <person name="Hoernstein S.N.W."/>
            <person name="Larsson A."/>
            <person name="Li F.W."/>
            <person name="Perroud P.F."/>
            <person name="Phillips J."/>
            <person name="Ranjan P."/>
            <person name="Rokshar D.S."/>
            <person name="Rothfels C.J."/>
            <person name="Schneider L."/>
            <person name="Shu S."/>
            <person name="Stevenson D.W."/>
            <person name="Thummler F."/>
            <person name="Tillich M."/>
            <person name="Villarreal Aguilar J.C."/>
            <person name="Widiez T."/>
            <person name="Wong G.K."/>
            <person name="Wymore A."/>
            <person name="Zhang Y."/>
            <person name="Zimmer A.D."/>
            <person name="Quatrano R.S."/>
            <person name="Mayer K.F.X."/>
            <person name="Goodstein D."/>
            <person name="Casacuberta J.M."/>
            <person name="Vandepoele K."/>
            <person name="Reski R."/>
            <person name="Cuming A.C."/>
            <person name="Tuskan G.A."/>
            <person name="Maumus F."/>
            <person name="Salse J."/>
            <person name="Schmutz J."/>
            <person name="Rensing S.A."/>
        </authorList>
    </citation>
    <scope>NUCLEOTIDE SEQUENCE [LARGE SCALE GENOMIC DNA]</scope>
    <source>
        <strain evidence="2 3">cv. Gransden 2004</strain>
    </source>
</reference>
<proteinExistence type="predicted"/>
<dbReference type="Proteomes" id="UP000006727">
    <property type="component" value="Chromosome 3"/>
</dbReference>
<dbReference type="EnsemblPlants" id="Pp3c3_5204V3.1">
    <property type="protein sequence ID" value="Pp3c3_5204V3.1"/>
    <property type="gene ID" value="Pp3c3_5204"/>
</dbReference>
<gene>
    <name evidence="1" type="ORF">PHYPA_004024</name>
</gene>
<protein>
    <submittedName>
        <fullName evidence="1 2">Uncharacterized protein</fullName>
    </submittedName>
</protein>
<keyword evidence="3" id="KW-1185">Reference proteome</keyword>
<organism evidence="1">
    <name type="scientific">Physcomitrium patens</name>
    <name type="common">Spreading-leaved earth moss</name>
    <name type="synonym">Physcomitrella patens</name>
    <dbReference type="NCBI Taxonomy" id="3218"/>
    <lineage>
        <taxon>Eukaryota</taxon>
        <taxon>Viridiplantae</taxon>
        <taxon>Streptophyta</taxon>
        <taxon>Embryophyta</taxon>
        <taxon>Bryophyta</taxon>
        <taxon>Bryophytina</taxon>
        <taxon>Bryopsida</taxon>
        <taxon>Funariidae</taxon>
        <taxon>Funariales</taxon>
        <taxon>Funariaceae</taxon>
        <taxon>Physcomitrium</taxon>
    </lineage>
</organism>
<dbReference type="AlphaFoldDB" id="A0A2K1KTD7"/>
<name>A0A2K1KTD7_PHYPA</name>
<evidence type="ECO:0000313" key="3">
    <source>
        <dbReference type="Proteomes" id="UP000006727"/>
    </source>
</evidence>